<feature type="domain" description="Endonuclease/exonuclease/phosphatase" evidence="1">
    <location>
        <begin position="199"/>
        <end position="346"/>
    </location>
</feature>
<dbReference type="InterPro" id="IPR036691">
    <property type="entry name" value="Endo/exonu/phosph_ase_sf"/>
</dbReference>
<dbReference type="Pfam" id="PF25298">
    <property type="entry name" value="Baculo_FP_2nd"/>
    <property type="match status" value="1"/>
</dbReference>
<evidence type="ECO:0000313" key="4">
    <source>
        <dbReference type="Proteomes" id="UP000792457"/>
    </source>
</evidence>
<dbReference type="EMBL" id="KZ309568">
    <property type="protein sequence ID" value="KAG8239263.1"/>
    <property type="molecule type" value="Genomic_DNA"/>
</dbReference>
<dbReference type="PANTHER" id="PTHR47510">
    <property type="entry name" value="REVERSE TRANSCRIPTASE DOMAIN-CONTAINING PROTEIN"/>
    <property type="match status" value="1"/>
</dbReference>
<feature type="domain" description="FP protein C-terminal" evidence="2">
    <location>
        <begin position="130"/>
        <end position="176"/>
    </location>
</feature>
<evidence type="ECO:0000259" key="1">
    <source>
        <dbReference type="Pfam" id="PF03372"/>
    </source>
</evidence>
<evidence type="ECO:0000313" key="3">
    <source>
        <dbReference type="EMBL" id="KAG8239263.1"/>
    </source>
</evidence>
<gene>
    <name evidence="3" type="ORF">J437_LFUL010653</name>
</gene>
<reference evidence="3" key="2">
    <citation type="submission" date="2017-10" db="EMBL/GenBank/DDBJ databases">
        <title>Ladona fulva Genome sequencing and assembly.</title>
        <authorList>
            <person name="Murali S."/>
            <person name="Richards S."/>
            <person name="Bandaranaike D."/>
            <person name="Bellair M."/>
            <person name="Blankenburg K."/>
            <person name="Chao H."/>
            <person name="Dinh H."/>
            <person name="Doddapaneni H."/>
            <person name="Dugan-Rocha S."/>
            <person name="Elkadiri S."/>
            <person name="Gnanaolivu R."/>
            <person name="Hernandez B."/>
            <person name="Skinner E."/>
            <person name="Javaid M."/>
            <person name="Lee S."/>
            <person name="Li M."/>
            <person name="Ming W."/>
            <person name="Munidasa M."/>
            <person name="Muniz J."/>
            <person name="Nguyen L."/>
            <person name="Hughes D."/>
            <person name="Osuji N."/>
            <person name="Pu L.-L."/>
            <person name="Puazo M."/>
            <person name="Qu C."/>
            <person name="Quiroz J."/>
            <person name="Raj R."/>
            <person name="Weissenberger G."/>
            <person name="Xin Y."/>
            <person name="Zou X."/>
            <person name="Han Y."/>
            <person name="Worley K."/>
            <person name="Muzny D."/>
            <person name="Gibbs R."/>
        </authorList>
    </citation>
    <scope>NUCLEOTIDE SEQUENCE</scope>
    <source>
        <strain evidence="3">Sampled in the wild</strain>
    </source>
</reference>
<comment type="caution">
    <text evidence="3">The sequence shown here is derived from an EMBL/GenBank/DDBJ whole genome shotgun (WGS) entry which is preliminary data.</text>
</comment>
<dbReference type="GO" id="GO:0003824">
    <property type="term" value="F:catalytic activity"/>
    <property type="evidence" value="ECO:0007669"/>
    <property type="project" value="InterPro"/>
</dbReference>
<sequence>MGSQFRLLWIVRQIQGDQTELKTTLNALHRSLADQTASLEKNTASISALTVHVEELRTEYLSLSNRVSELETHSNHAEQEKLKNVVEIRGVCSIESERTDAVVIQVGMALGVKIDTNYYSYMPKARALSKLNRKLYRMAKDLKKKGKTKYLWVRGGRIYVRKCDGGDRICVVCLDDELCSSSTPDTHFRSDSLLICHCNCQSLFYHLDELRVFLLDNHFDIVCLYETWPTPSVLGEMIKIHNYNLVRHDRIGKGRGGTAVYVSQTLNYSILASSSAEYCSRPEFILLEIFGLRSSKLLLCVVYRPPKTGRLDELQLELSRFTPTFRNIVIMGDFNSDLLKDTCDSRHIKDFVHCNNLYIVPYGATHHVGVTYTFLDLCIIPCFLSSHDLINITYRFITPFIPPPSFMYRDLKNFDVSRFLAELNALDWTEVFKSSNLDGKLDCFNSNLLSCINHLAPFKLCTSKRSHAPWINDEVRELIRQRNRVRCFCTDKDSFLSN</sequence>
<organism evidence="3 4">
    <name type="scientific">Ladona fulva</name>
    <name type="common">Scarce chaser dragonfly</name>
    <name type="synonym">Libellula fulva</name>
    <dbReference type="NCBI Taxonomy" id="123851"/>
    <lineage>
        <taxon>Eukaryota</taxon>
        <taxon>Metazoa</taxon>
        <taxon>Ecdysozoa</taxon>
        <taxon>Arthropoda</taxon>
        <taxon>Hexapoda</taxon>
        <taxon>Insecta</taxon>
        <taxon>Pterygota</taxon>
        <taxon>Palaeoptera</taxon>
        <taxon>Odonata</taxon>
        <taxon>Epiprocta</taxon>
        <taxon>Anisoptera</taxon>
        <taxon>Libelluloidea</taxon>
        <taxon>Libellulidae</taxon>
        <taxon>Ladona</taxon>
    </lineage>
</organism>
<protein>
    <recommendedName>
        <fullName evidence="5">Endonuclease/exonuclease/phosphatase domain-containing protein</fullName>
    </recommendedName>
</protein>
<dbReference type="SUPFAM" id="SSF56219">
    <property type="entry name" value="DNase I-like"/>
    <property type="match status" value="1"/>
</dbReference>
<dbReference type="PANTHER" id="PTHR47510:SF3">
    <property type="entry name" value="ENDO_EXONUCLEASE_PHOSPHATASE DOMAIN-CONTAINING PROTEIN"/>
    <property type="match status" value="1"/>
</dbReference>
<reference evidence="3" key="1">
    <citation type="submission" date="2013-04" db="EMBL/GenBank/DDBJ databases">
        <authorList>
            <person name="Qu J."/>
            <person name="Murali S.C."/>
            <person name="Bandaranaike D."/>
            <person name="Bellair M."/>
            <person name="Blankenburg K."/>
            <person name="Chao H."/>
            <person name="Dinh H."/>
            <person name="Doddapaneni H."/>
            <person name="Downs B."/>
            <person name="Dugan-Rocha S."/>
            <person name="Elkadiri S."/>
            <person name="Gnanaolivu R.D."/>
            <person name="Hernandez B."/>
            <person name="Javaid M."/>
            <person name="Jayaseelan J.C."/>
            <person name="Lee S."/>
            <person name="Li M."/>
            <person name="Ming W."/>
            <person name="Munidasa M."/>
            <person name="Muniz J."/>
            <person name="Nguyen L."/>
            <person name="Ongeri F."/>
            <person name="Osuji N."/>
            <person name="Pu L.-L."/>
            <person name="Puazo M."/>
            <person name="Qu C."/>
            <person name="Quiroz J."/>
            <person name="Raj R."/>
            <person name="Weissenberger G."/>
            <person name="Xin Y."/>
            <person name="Zou X."/>
            <person name="Han Y."/>
            <person name="Richards S."/>
            <person name="Worley K."/>
            <person name="Muzny D."/>
            <person name="Gibbs R."/>
        </authorList>
    </citation>
    <scope>NUCLEOTIDE SEQUENCE</scope>
    <source>
        <strain evidence="3">Sampled in the wild</strain>
    </source>
</reference>
<dbReference type="OrthoDB" id="6762350at2759"/>
<dbReference type="InterPro" id="IPR057251">
    <property type="entry name" value="FP_C"/>
</dbReference>
<dbReference type="Proteomes" id="UP000792457">
    <property type="component" value="Unassembled WGS sequence"/>
</dbReference>
<dbReference type="Pfam" id="PF03372">
    <property type="entry name" value="Exo_endo_phos"/>
    <property type="match status" value="1"/>
</dbReference>
<evidence type="ECO:0008006" key="5">
    <source>
        <dbReference type="Google" id="ProtNLM"/>
    </source>
</evidence>
<dbReference type="InterPro" id="IPR005135">
    <property type="entry name" value="Endo/exonuclease/phosphatase"/>
</dbReference>
<keyword evidence="4" id="KW-1185">Reference proteome</keyword>
<name>A0A8K0KW70_LADFU</name>
<dbReference type="AlphaFoldDB" id="A0A8K0KW70"/>
<evidence type="ECO:0000259" key="2">
    <source>
        <dbReference type="Pfam" id="PF25298"/>
    </source>
</evidence>
<proteinExistence type="predicted"/>
<accession>A0A8K0KW70</accession>
<dbReference type="Gene3D" id="3.60.10.10">
    <property type="entry name" value="Endonuclease/exonuclease/phosphatase"/>
    <property type="match status" value="1"/>
</dbReference>